<sequence>MTGIASDSAATILCTSKQTRFDIAKPNYKELDIEGLNIIIKAEENRSSSAADSSKTKVKRSKAKTEGIEILSDATLRLKPGQRYALVGRNGTGKSTLLKAIAEKLIPGIPEECRVSILQQTRHGENDDESTEKAGKDLSALQDVVARIIAKDVIEQEIRLLSGGVDASDPYAPVRALRTLKHDRLKKRLFLLDKDARLRSGARGLRARKALVAFEKVVAESEALMRQPAGDMTLEDLQKETQEAADTLADLEAQIAAPRLAEVEVRARSVMTGLGFSEERMGAPAAGLSGGWRMRASLSAVLLRDDMDVLILDEPTNFLDLVGIIWLRRYLEQLCEGDAATTSTSAPTLIVVSHDRDFISLCTDLIILRDQKLTYFHGDLPTYESSRAERVRHLTKMKDAQDKQKAHIEKSIQQNIRAGKANDDQNKLRQAKSRQKRLDDRWGMQVNARGGRFRLNDNAGFFHTSRQDIEIEKTDKTVIIALPEPPELRFPGSLISLEKVGFRYGARSPLTLEDITLSVGMGDRVGILGLNGAGKSTLVRLLAGETRPTVGNMASHPRLRLGYYSQHAVEELQSLGKEDPSLTALSLLSREEAVPDGGSNEEGQLRSLLGQLGLPGRLASDVPLGKLSGGQLTTKQ</sequence>
<comment type="caution">
    <text evidence="1">The sequence shown here is derived from an EMBL/GenBank/DDBJ whole genome shotgun (WGS) entry which is preliminary data.</text>
</comment>
<dbReference type="Proteomes" id="UP001163324">
    <property type="component" value="Chromosome 2"/>
</dbReference>
<evidence type="ECO:0000313" key="2">
    <source>
        <dbReference type="Proteomes" id="UP001163324"/>
    </source>
</evidence>
<keyword evidence="2" id="KW-1185">Reference proteome</keyword>
<organism evidence="1 2">
    <name type="scientific">Trichothecium roseum</name>
    <dbReference type="NCBI Taxonomy" id="47278"/>
    <lineage>
        <taxon>Eukaryota</taxon>
        <taxon>Fungi</taxon>
        <taxon>Dikarya</taxon>
        <taxon>Ascomycota</taxon>
        <taxon>Pezizomycotina</taxon>
        <taxon>Sordariomycetes</taxon>
        <taxon>Hypocreomycetidae</taxon>
        <taxon>Hypocreales</taxon>
        <taxon>Hypocreales incertae sedis</taxon>
        <taxon>Trichothecium</taxon>
    </lineage>
</organism>
<accession>A0ACC0V8Q1</accession>
<name>A0ACC0V8Q1_9HYPO</name>
<evidence type="ECO:0000313" key="1">
    <source>
        <dbReference type="EMBL" id="KAI9902769.1"/>
    </source>
</evidence>
<reference evidence="1" key="1">
    <citation type="submission" date="2022-10" db="EMBL/GenBank/DDBJ databases">
        <title>Complete Genome of Trichothecium roseum strain YXFP-22015, a Plant Pathogen Isolated from Citrus.</title>
        <authorList>
            <person name="Wang Y."/>
            <person name="Zhu L."/>
        </authorList>
    </citation>
    <scope>NUCLEOTIDE SEQUENCE</scope>
    <source>
        <strain evidence="1">YXFP-22015</strain>
    </source>
</reference>
<proteinExistence type="predicted"/>
<dbReference type="EMBL" id="CM047941">
    <property type="protein sequence ID" value="KAI9902769.1"/>
    <property type="molecule type" value="Genomic_DNA"/>
</dbReference>
<protein>
    <submittedName>
        <fullName evidence="1">Uncharacterized protein</fullName>
    </submittedName>
</protein>
<gene>
    <name evidence="1" type="ORF">N3K66_002121</name>
</gene>